<accession>A0A4P9W729</accession>
<evidence type="ECO:0000256" key="1">
    <source>
        <dbReference type="SAM" id="MobiDB-lite"/>
    </source>
</evidence>
<dbReference type="AlphaFoldDB" id="A0A4P9W729"/>
<dbReference type="Pfam" id="PF01764">
    <property type="entry name" value="Lipase_3"/>
    <property type="match status" value="1"/>
</dbReference>
<evidence type="ECO:0000313" key="4">
    <source>
        <dbReference type="Proteomes" id="UP000269721"/>
    </source>
</evidence>
<protein>
    <recommendedName>
        <fullName evidence="2">Fungal lipase-type domain-containing protein</fullName>
    </recommendedName>
</protein>
<organism evidence="3 4">
    <name type="scientific">Blyttiomyces helicus</name>
    <dbReference type="NCBI Taxonomy" id="388810"/>
    <lineage>
        <taxon>Eukaryota</taxon>
        <taxon>Fungi</taxon>
        <taxon>Fungi incertae sedis</taxon>
        <taxon>Chytridiomycota</taxon>
        <taxon>Chytridiomycota incertae sedis</taxon>
        <taxon>Chytridiomycetes</taxon>
        <taxon>Chytridiomycetes incertae sedis</taxon>
        <taxon>Blyttiomyces</taxon>
    </lineage>
</organism>
<keyword evidence="4" id="KW-1185">Reference proteome</keyword>
<gene>
    <name evidence="3" type="ORF">BDK51DRAFT_27003</name>
</gene>
<evidence type="ECO:0000259" key="2">
    <source>
        <dbReference type="Pfam" id="PF01764"/>
    </source>
</evidence>
<proteinExistence type="predicted"/>
<name>A0A4P9W729_9FUNG</name>
<feature type="domain" description="Fungal lipase-type" evidence="2">
    <location>
        <begin position="15"/>
        <end position="63"/>
    </location>
</feature>
<dbReference type="SUPFAM" id="SSF53474">
    <property type="entry name" value="alpha/beta-Hydrolases"/>
    <property type="match status" value="1"/>
</dbReference>
<evidence type="ECO:0000313" key="3">
    <source>
        <dbReference type="EMBL" id="RKO87852.1"/>
    </source>
</evidence>
<dbReference type="GO" id="GO:0006629">
    <property type="term" value="P:lipid metabolic process"/>
    <property type="evidence" value="ECO:0007669"/>
    <property type="project" value="InterPro"/>
</dbReference>
<sequence>TSTIAAAHALTYLSGQIDPSQIFLVNFGSPRVGNSDFAEFFNSAGFGDIWRSANYDDLVPQVEGVKILFNSPDPLISGPKGGSLMTMLWPPRAFGYVHVGPSSIGLDQSANPPNPSYCGADGSGEFASNGVSKKHH</sequence>
<feature type="region of interest" description="Disordered" evidence="1">
    <location>
        <begin position="108"/>
        <end position="136"/>
    </location>
</feature>
<feature type="non-terminal residue" evidence="3">
    <location>
        <position position="1"/>
    </location>
</feature>
<dbReference type="InterPro" id="IPR029058">
    <property type="entry name" value="AB_hydrolase_fold"/>
</dbReference>
<dbReference type="Gene3D" id="3.40.50.1820">
    <property type="entry name" value="alpha/beta hydrolase"/>
    <property type="match status" value="1"/>
</dbReference>
<dbReference type="PANTHER" id="PTHR45856:SF24">
    <property type="entry name" value="FUNGAL LIPASE-LIKE DOMAIN-CONTAINING PROTEIN"/>
    <property type="match status" value="1"/>
</dbReference>
<dbReference type="InterPro" id="IPR002921">
    <property type="entry name" value="Fungal_lipase-type"/>
</dbReference>
<dbReference type="OrthoDB" id="438440at2759"/>
<reference evidence="4" key="1">
    <citation type="journal article" date="2018" name="Nat. Microbiol.">
        <title>Leveraging single-cell genomics to expand the fungal tree of life.</title>
        <authorList>
            <person name="Ahrendt S.R."/>
            <person name="Quandt C.A."/>
            <person name="Ciobanu D."/>
            <person name="Clum A."/>
            <person name="Salamov A."/>
            <person name="Andreopoulos B."/>
            <person name="Cheng J.F."/>
            <person name="Woyke T."/>
            <person name="Pelin A."/>
            <person name="Henrissat B."/>
            <person name="Reynolds N.K."/>
            <person name="Benny G.L."/>
            <person name="Smith M.E."/>
            <person name="James T.Y."/>
            <person name="Grigoriev I.V."/>
        </authorList>
    </citation>
    <scope>NUCLEOTIDE SEQUENCE [LARGE SCALE GENOMIC DNA]</scope>
</reference>
<dbReference type="PANTHER" id="PTHR45856">
    <property type="entry name" value="ALPHA/BETA-HYDROLASES SUPERFAMILY PROTEIN"/>
    <property type="match status" value="1"/>
</dbReference>
<dbReference type="InterPro" id="IPR051218">
    <property type="entry name" value="Sec_MonoDiacylglyc_Lipase"/>
</dbReference>
<dbReference type="EMBL" id="KZ997118">
    <property type="protein sequence ID" value="RKO87852.1"/>
    <property type="molecule type" value="Genomic_DNA"/>
</dbReference>
<dbReference type="Proteomes" id="UP000269721">
    <property type="component" value="Unassembled WGS sequence"/>
</dbReference>